<evidence type="ECO:0000313" key="3">
    <source>
        <dbReference type="Proteomes" id="UP000184609"/>
    </source>
</evidence>
<dbReference type="Proteomes" id="UP000184609">
    <property type="component" value="Unassembled WGS sequence"/>
</dbReference>
<accession>A0A1M7ZJ22</accession>
<evidence type="ECO:0000256" key="1">
    <source>
        <dbReference type="SAM" id="Phobius"/>
    </source>
</evidence>
<name>A0A1M7ZJ22_9BACT</name>
<organism evidence="2 3">
    <name type="scientific">Algoriphagus zhangzhouensis</name>
    <dbReference type="NCBI Taxonomy" id="1073327"/>
    <lineage>
        <taxon>Bacteria</taxon>
        <taxon>Pseudomonadati</taxon>
        <taxon>Bacteroidota</taxon>
        <taxon>Cytophagia</taxon>
        <taxon>Cytophagales</taxon>
        <taxon>Cyclobacteriaceae</taxon>
        <taxon>Algoriphagus</taxon>
    </lineage>
</organism>
<keyword evidence="3" id="KW-1185">Reference proteome</keyword>
<evidence type="ECO:0000313" key="2">
    <source>
        <dbReference type="EMBL" id="SHO64878.1"/>
    </source>
</evidence>
<feature type="transmembrane region" description="Helical" evidence="1">
    <location>
        <begin position="52"/>
        <end position="78"/>
    </location>
</feature>
<protein>
    <submittedName>
        <fullName evidence="2">Uncharacterized protein</fullName>
    </submittedName>
</protein>
<keyword evidence="1" id="KW-0472">Membrane</keyword>
<reference evidence="3" key="1">
    <citation type="submission" date="2016-12" db="EMBL/GenBank/DDBJ databases">
        <authorList>
            <person name="Varghese N."/>
            <person name="Submissions S."/>
        </authorList>
    </citation>
    <scope>NUCLEOTIDE SEQUENCE [LARGE SCALE GENOMIC DNA]</scope>
    <source>
        <strain evidence="3">DSM 25035</strain>
    </source>
</reference>
<keyword evidence="1" id="KW-1133">Transmembrane helix</keyword>
<keyword evidence="1" id="KW-0812">Transmembrane</keyword>
<sequence length="80" mass="9111">MRISFAKNLAYLDYNKTALKKEGGGPFGPDKALNKSITPCLHHEYFNRFEFVFYRTILFAVGPAIGIGVLPDLFFFFLSK</sequence>
<dbReference type="AlphaFoldDB" id="A0A1M7ZJ22"/>
<gene>
    <name evidence="2" type="ORF">SAMN04488108_3715</name>
</gene>
<proteinExistence type="predicted"/>
<dbReference type="EMBL" id="FRXN01000006">
    <property type="protein sequence ID" value="SHO64878.1"/>
    <property type="molecule type" value="Genomic_DNA"/>
</dbReference>